<dbReference type="SUPFAM" id="SSF118116">
    <property type="entry name" value="DNA mismatch repair protein MutL"/>
    <property type="match status" value="1"/>
</dbReference>
<dbReference type="GO" id="GO:0006298">
    <property type="term" value="P:mismatch repair"/>
    <property type="evidence" value="ECO:0007669"/>
    <property type="project" value="InterPro"/>
</dbReference>
<dbReference type="Gene3D" id="3.30.1540.20">
    <property type="entry name" value="MutL, C-terminal domain, dimerisation subdomain"/>
    <property type="match status" value="2"/>
</dbReference>
<dbReference type="GO" id="GO:0005524">
    <property type="term" value="F:ATP binding"/>
    <property type="evidence" value="ECO:0007669"/>
    <property type="project" value="InterPro"/>
</dbReference>
<dbReference type="InterPro" id="IPR037198">
    <property type="entry name" value="MutL_C_sf"/>
</dbReference>
<dbReference type="GO" id="GO:0032300">
    <property type="term" value="C:mismatch repair complex"/>
    <property type="evidence" value="ECO:0007669"/>
    <property type="project" value="InterPro"/>
</dbReference>
<dbReference type="GO" id="GO:0016887">
    <property type="term" value="F:ATP hydrolysis activity"/>
    <property type="evidence" value="ECO:0007669"/>
    <property type="project" value="InterPro"/>
</dbReference>
<dbReference type="AlphaFoldDB" id="A0A6V7ISZ6"/>
<evidence type="ECO:0000259" key="1">
    <source>
        <dbReference type="SMART" id="SM00853"/>
    </source>
</evidence>
<protein>
    <recommendedName>
        <fullName evidence="1">MutL C-terminal dimerisation domain-containing protein</fullName>
    </recommendedName>
</protein>
<organism evidence="2">
    <name type="scientific">Bracon brevicornis</name>
    <dbReference type="NCBI Taxonomy" id="1563983"/>
    <lineage>
        <taxon>Eukaryota</taxon>
        <taxon>Metazoa</taxon>
        <taxon>Ecdysozoa</taxon>
        <taxon>Arthropoda</taxon>
        <taxon>Hexapoda</taxon>
        <taxon>Insecta</taxon>
        <taxon>Pterygota</taxon>
        <taxon>Neoptera</taxon>
        <taxon>Endopterygota</taxon>
        <taxon>Hymenoptera</taxon>
        <taxon>Apocrita</taxon>
        <taxon>Ichneumonoidea</taxon>
        <taxon>Braconidae</taxon>
        <taxon>Braconinae</taxon>
        <taxon>Bracon</taxon>
    </lineage>
</organism>
<gene>
    <name evidence="2" type="ORF">BBRV_LOCUS32059</name>
</gene>
<feature type="domain" description="MutL C-terminal dimerisation" evidence="1">
    <location>
        <begin position="181"/>
        <end position="338"/>
    </location>
</feature>
<accession>A0A6V7ISZ6</accession>
<dbReference type="SMART" id="SM00853">
    <property type="entry name" value="MutL_C"/>
    <property type="match status" value="1"/>
</dbReference>
<proteinExistence type="predicted"/>
<dbReference type="InterPro" id="IPR042120">
    <property type="entry name" value="MutL_C_dimsub"/>
</dbReference>
<dbReference type="EMBL" id="CADCXW020000009">
    <property type="protein sequence ID" value="CAD1542124.1"/>
    <property type="molecule type" value="Genomic_DNA"/>
</dbReference>
<dbReference type="GO" id="GO:0140664">
    <property type="term" value="F:ATP-dependent DNA damage sensor activity"/>
    <property type="evidence" value="ECO:0007669"/>
    <property type="project" value="InterPro"/>
</dbReference>
<sequence>MLPNVADINLPLLCLVTEISNRVNTIGKQRISVNNNVSHLENDGEERIKKARLSPEKGNEEEEKKGQLKKVVEEIVDDLGEWSDWIYDEQSNNDTFEDPKCYKFLPKKLRSLAILKQTQKLVKKLPEKSNNNSFVKWNKAEHKLQQTQSMRNQDSHVRPCKSSQKKIELTLNKAMLKNMTVINQFNCEFIAALATDENNKYLILIDQHAMDERIRYECLLREYMVNGNTLRSVPLFHAMEISDLSEDVVLASARNIDVFKRLGLTLRKKSNNSVEVSTIPTCLTAKKTSKTFNVTNSVKDLIMEIGEKLLSRIGTQSLPKVIHDAIASEACHSEIKILPIVFFIMYLKIIARFKVVVKLILGAIRFGDTLNKNQCKVLVSHWLETDLPNRCAHGRPVVIPLMEINSYTRKQQPARKVSKLFYYVY</sequence>
<dbReference type="PANTHER" id="PTHR10073:SF47">
    <property type="entry name" value="DNA MISMATCH REPAIR PROTEIN MLH3"/>
    <property type="match status" value="1"/>
</dbReference>
<dbReference type="InterPro" id="IPR014790">
    <property type="entry name" value="MutL_C"/>
</dbReference>
<reference evidence="2" key="1">
    <citation type="submission" date="2020-07" db="EMBL/GenBank/DDBJ databases">
        <authorList>
            <person name="Ferguson B K."/>
        </authorList>
    </citation>
    <scope>NUCLEOTIDE SEQUENCE</scope>
    <source>
        <strain evidence="2">L06</strain>
    </source>
</reference>
<dbReference type="PANTHER" id="PTHR10073">
    <property type="entry name" value="DNA MISMATCH REPAIR PROTEIN MLH, PMS, MUTL"/>
    <property type="match status" value="1"/>
</dbReference>
<dbReference type="InterPro" id="IPR038973">
    <property type="entry name" value="MutL/Mlh/Pms-like"/>
</dbReference>
<name>A0A6V7ISZ6_9HYME</name>
<evidence type="ECO:0000313" key="2">
    <source>
        <dbReference type="EMBL" id="CAD1542124.1"/>
    </source>
</evidence>
<dbReference type="Pfam" id="PF08676">
    <property type="entry name" value="MutL_C"/>
    <property type="match status" value="1"/>
</dbReference>